<feature type="region of interest" description="Disordered" evidence="1">
    <location>
        <begin position="1"/>
        <end position="25"/>
    </location>
</feature>
<reference evidence="4" key="1">
    <citation type="submission" date="2025-08" db="UniProtKB">
        <authorList>
            <consortium name="RefSeq"/>
        </authorList>
    </citation>
    <scope>IDENTIFICATION</scope>
    <source>
        <tissue evidence="4">Kidney</tissue>
    </source>
</reference>
<evidence type="ECO:0000259" key="2">
    <source>
        <dbReference type="PROSITE" id="PS50010"/>
    </source>
</evidence>
<evidence type="ECO:0000256" key="1">
    <source>
        <dbReference type="SAM" id="MobiDB-lite"/>
    </source>
</evidence>
<sequence>PQTSPGCGQLRPGQPGSAQQDVQPLSPGLCPQVVESGILDMLPAEERKRQEAIFEILTSEFSYQHSLGILVSEFLQCRELQAAMTQTERHHLFSNILDVRSASQRFFEDLERRHKEQVCVEDISDILEEHAERHFHPYVAYCANEVYQ</sequence>
<accession>A0A6P6C5Y1</accession>
<dbReference type="PANTHER" id="PTHR12845">
    <property type="entry name" value="GUANINE NUCLEOTIDE EXCHANGE FACTOR"/>
    <property type="match status" value="1"/>
</dbReference>
<dbReference type="PROSITE" id="PS50010">
    <property type="entry name" value="DH_2"/>
    <property type="match status" value="1"/>
</dbReference>
<proteinExistence type="predicted"/>
<dbReference type="Proteomes" id="UP000515202">
    <property type="component" value="Unplaced"/>
</dbReference>
<dbReference type="AlphaFoldDB" id="A0A6P6C5Y1"/>
<evidence type="ECO:0000313" key="3">
    <source>
        <dbReference type="Proteomes" id="UP000515202"/>
    </source>
</evidence>
<dbReference type="SUPFAM" id="SSF48065">
    <property type="entry name" value="DBL homology domain (DH-domain)"/>
    <property type="match status" value="1"/>
</dbReference>
<organism evidence="3 4">
    <name type="scientific">Pteropus vampyrus</name>
    <name type="common">Large flying fox</name>
    <dbReference type="NCBI Taxonomy" id="132908"/>
    <lineage>
        <taxon>Eukaryota</taxon>
        <taxon>Metazoa</taxon>
        <taxon>Chordata</taxon>
        <taxon>Craniata</taxon>
        <taxon>Vertebrata</taxon>
        <taxon>Euteleostomi</taxon>
        <taxon>Mammalia</taxon>
        <taxon>Eutheria</taxon>
        <taxon>Laurasiatheria</taxon>
        <taxon>Chiroptera</taxon>
        <taxon>Yinpterochiroptera</taxon>
        <taxon>Pteropodoidea</taxon>
        <taxon>Pteropodidae</taxon>
        <taxon>Pteropodinae</taxon>
        <taxon>Pteropus</taxon>
    </lineage>
</organism>
<keyword evidence="3" id="KW-1185">Reference proteome</keyword>
<protein>
    <submittedName>
        <fullName evidence="4">Rho guanine nucleotide exchange factor 16-like</fullName>
    </submittedName>
</protein>
<dbReference type="InterPro" id="IPR047271">
    <property type="entry name" value="Ephexin-like"/>
</dbReference>
<feature type="domain" description="DH" evidence="2">
    <location>
        <begin position="48"/>
        <end position="148"/>
    </location>
</feature>
<dbReference type="OrthoDB" id="27593at2759"/>
<dbReference type="GeneID" id="111734805"/>
<feature type="non-terminal residue" evidence="4">
    <location>
        <position position="1"/>
    </location>
</feature>
<dbReference type="GO" id="GO:0005085">
    <property type="term" value="F:guanyl-nucleotide exchange factor activity"/>
    <property type="evidence" value="ECO:0007669"/>
    <property type="project" value="InterPro"/>
</dbReference>
<dbReference type="RefSeq" id="XP_023382555.1">
    <property type="nucleotide sequence ID" value="XM_023526787.1"/>
</dbReference>
<dbReference type="Pfam" id="PF00621">
    <property type="entry name" value="RhoGEF"/>
    <property type="match status" value="1"/>
</dbReference>
<feature type="non-terminal residue" evidence="4">
    <location>
        <position position="148"/>
    </location>
</feature>
<evidence type="ECO:0000313" key="4">
    <source>
        <dbReference type="RefSeq" id="XP_023382555.1"/>
    </source>
</evidence>
<dbReference type="KEGG" id="pvp:111734805"/>
<dbReference type="PANTHER" id="PTHR12845:SF3">
    <property type="entry name" value="RHO GUANINE NUCLEOTIDE EXCHANGE FACTOR 16"/>
    <property type="match status" value="1"/>
</dbReference>
<name>A0A6P6C5Y1_PTEVA</name>
<gene>
    <name evidence="4" type="primary">LOC111734805</name>
</gene>
<dbReference type="Gene3D" id="1.20.900.10">
    <property type="entry name" value="Dbl homology (DH) domain"/>
    <property type="match status" value="1"/>
</dbReference>
<dbReference type="InterPro" id="IPR000219">
    <property type="entry name" value="DH_dom"/>
</dbReference>
<dbReference type="InterPro" id="IPR035899">
    <property type="entry name" value="DBL_dom_sf"/>
</dbReference>